<keyword evidence="2" id="KW-1185">Reference proteome</keyword>
<comment type="caution">
    <text evidence="1">The sequence shown here is derived from an EMBL/GenBank/DDBJ whole genome shotgun (WGS) entry which is preliminary data.</text>
</comment>
<protein>
    <submittedName>
        <fullName evidence="1">Uncharacterized protein</fullName>
    </submittedName>
</protein>
<gene>
    <name evidence="1" type="ORF">Ari01nite_13720</name>
</gene>
<dbReference type="RefSeq" id="WP_203780184.1">
    <property type="nucleotide sequence ID" value="NZ_BOMV01000007.1"/>
</dbReference>
<evidence type="ECO:0000313" key="2">
    <source>
        <dbReference type="Proteomes" id="UP000636960"/>
    </source>
</evidence>
<evidence type="ECO:0000313" key="1">
    <source>
        <dbReference type="EMBL" id="GIE93907.1"/>
    </source>
</evidence>
<dbReference type="Proteomes" id="UP000636960">
    <property type="component" value="Unassembled WGS sequence"/>
</dbReference>
<reference evidence="1" key="1">
    <citation type="submission" date="2021-01" db="EMBL/GenBank/DDBJ databases">
        <title>Whole genome shotgun sequence of Actinoplanes rishiriensis NBRC 108556.</title>
        <authorList>
            <person name="Komaki H."/>
            <person name="Tamura T."/>
        </authorList>
    </citation>
    <scope>NUCLEOTIDE SEQUENCE</scope>
    <source>
        <strain evidence="1">NBRC 108556</strain>
    </source>
</reference>
<name>A0A919MZK2_9ACTN</name>
<dbReference type="EMBL" id="BOMV01000007">
    <property type="protein sequence ID" value="GIE93907.1"/>
    <property type="molecule type" value="Genomic_DNA"/>
</dbReference>
<dbReference type="AlphaFoldDB" id="A0A919MZK2"/>
<accession>A0A919MZK2</accession>
<sequence>MKDLLALVQDYATACASAEHHRTLLECLVDDPGDFLATEAAKYDAAATVYHAQLHTSLDALTRTTVRAVPDERLPVCTWQRGTVEARAVLPDHSRSVRVRYTPAQAIAAGTALVACGALADEQTGGTLTTILPAFPTTDLNAEPTAAGATPENGSQS</sequence>
<organism evidence="1 2">
    <name type="scientific">Paractinoplanes rishiriensis</name>
    <dbReference type="NCBI Taxonomy" id="1050105"/>
    <lineage>
        <taxon>Bacteria</taxon>
        <taxon>Bacillati</taxon>
        <taxon>Actinomycetota</taxon>
        <taxon>Actinomycetes</taxon>
        <taxon>Micromonosporales</taxon>
        <taxon>Micromonosporaceae</taxon>
        <taxon>Paractinoplanes</taxon>
    </lineage>
</organism>
<proteinExistence type="predicted"/>